<evidence type="ECO:0000313" key="1">
    <source>
        <dbReference type="EMBL" id="MEK9502032.1"/>
    </source>
</evidence>
<dbReference type="Proteomes" id="UP001484239">
    <property type="component" value="Unassembled WGS sequence"/>
</dbReference>
<accession>A0ABU9EBC6</accession>
<dbReference type="RefSeq" id="WP_405276859.1">
    <property type="nucleotide sequence ID" value="NZ_CP144380.1"/>
</dbReference>
<evidence type="ECO:0000313" key="2">
    <source>
        <dbReference type="Proteomes" id="UP001484239"/>
    </source>
</evidence>
<keyword evidence="2" id="KW-1185">Reference proteome</keyword>
<proteinExistence type="predicted"/>
<comment type="caution">
    <text evidence="1">The sequence shown here is derived from an EMBL/GenBank/DDBJ whole genome shotgun (WGS) entry which is preliminary data.</text>
</comment>
<sequence>MVPHTDRGVRWLGFEGFEVAVPNIEVVTANERFDLHNSASLRGIEFVQEEAEVVCRWRVTAAGVPFDCDERPRSIALAFGGVSRAEAQGNLLVEPDDGLDYIEYIEESVGGWIKLQFTNGSSVSFFCRTCRLRQVGLGP</sequence>
<reference evidence="1 2" key="1">
    <citation type="submission" date="2024-02" db="EMBL/GenBank/DDBJ databases">
        <title>A novel Gemmatimonadota bacterium.</title>
        <authorList>
            <person name="Du Z.-J."/>
            <person name="Ye Y.-Q."/>
        </authorList>
    </citation>
    <scope>NUCLEOTIDE SEQUENCE [LARGE SCALE GENOMIC DNA]</scope>
    <source>
        <strain evidence="1 2">DH-20</strain>
    </source>
</reference>
<name>A0ABU9EBC6_9BACT</name>
<gene>
    <name evidence="1" type="ORF">WI372_13650</name>
</gene>
<organism evidence="1 2">
    <name type="scientific">Gaopeijia maritima</name>
    <dbReference type="NCBI Taxonomy" id="3119007"/>
    <lineage>
        <taxon>Bacteria</taxon>
        <taxon>Pseudomonadati</taxon>
        <taxon>Gemmatimonadota</taxon>
        <taxon>Longimicrobiia</taxon>
        <taxon>Gaopeijiales</taxon>
        <taxon>Gaopeijiaceae</taxon>
        <taxon>Gaopeijia</taxon>
    </lineage>
</organism>
<dbReference type="EMBL" id="JBBHLI010000009">
    <property type="protein sequence ID" value="MEK9502032.1"/>
    <property type="molecule type" value="Genomic_DNA"/>
</dbReference>
<protein>
    <submittedName>
        <fullName evidence="1">Uncharacterized protein</fullName>
    </submittedName>
</protein>